<organism evidence="2 3">
    <name type="scientific">Meganyctiphanes norvegica</name>
    <name type="common">Northern krill</name>
    <name type="synonym">Thysanopoda norvegica</name>
    <dbReference type="NCBI Taxonomy" id="48144"/>
    <lineage>
        <taxon>Eukaryota</taxon>
        <taxon>Metazoa</taxon>
        <taxon>Ecdysozoa</taxon>
        <taxon>Arthropoda</taxon>
        <taxon>Crustacea</taxon>
        <taxon>Multicrustacea</taxon>
        <taxon>Malacostraca</taxon>
        <taxon>Eumalacostraca</taxon>
        <taxon>Eucarida</taxon>
        <taxon>Euphausiacea</taxon>
        <taxon>Euphausiidae</taxon>
        <taxon>Meganyctiphanes</taxon>
    </lineage>
</organism>
<accession>A0AAV2RBT8</accession>
<reference evidence="2 3" key="1">
    <citation type="submission" date="2024-05" db="EMBL/GenBank/DDBJ databases">
        <authorList>
            <person name="Wallberg A."/>
        </authorList>
    </citation>
    <scope>NUCLEOTIDE SEQUENCE [LARGE SCALE GENOMIC DNA]</scope>
</reference>
<dbReference type="EMBL" id="CAXKWB010020389">
    <property type="protein sequence ID" value="CAL4122567.1"/>
    <property type="molecule type" value="Genomic_DNA"/>
</dbReference>
<evidence type="ECO:0000313" key="2">
    <source>
        <dbReference type="EMBL" id="CAL4122567.1"/>
    </source>
</evidence>
<keyword evidence="3" id="KW-1185">Reference proteome</keyword>
<feature type="compositionally biased region" description="Low complexity" evidence="1">
    <location>
        <begin position="63"/>
        <end position="77"/>
    </location>
</feature>
<dbReference type="Proteomes" id="UP001497623">
    <property type="component" value="Unassembled WGS sequence"/>
</dbReference>
<sequence>MIQGVHHLRGTCGENQGKLVQQKKEISSLQILKVIKQTWRAKKEAMTPATQTVTPRSYPATRSSSSCSNSSNNSNHSQLRKDEQTLPSQGVVKARIEEAETLRLKDSDSVTHSHAYSPSSTAFTSFDIKEHLHSNAKESPRKPKGPHYVPVYPQNLPDRPIVSFRAKPRVPDKPKKVFLNNENNNNRCDNNSNLNNNQTLGSSIVYAELQLPTSSNNGSMRRSNADSIANKTQYAEISFQPQPLQTAEI</sequence>
<comment type="caution">
    <text evidence="2">The sequence shown here is derived from an EMBL/GenBank/DDBJ whole genome shotgun (WGS) entry which is preliminary data.</text>
</comment>
<proteinExistence type="predicted"/>
<evidence type="ECO:0000313" key="3">
    <source>
        <dbReference type="Proteomes" id="UP001497623"/>
    </source>
</evidence>
<protein>
    <submittedName>
        <fullName evidence="2">Uncharacterized protein</fullName>
    </submittedName>
</protein>
<feature type="region of interest" description="Disordered" evidence="1">
    <location>
        <begin position="42"/>
        <end position="90"/>
    </location>
</feature>
<name>A0AAV2RBT8_MEGNR</name>
<dbReference type="AlphaFoldDB" id="A0AAV2RBT8"/>
<gene>
    <name evidence="2" type="ORF">MNOR_LOCUS23289</name>
</gene>
<evidence type="ECO:0000256" key="1">
    <source>
        <dbReference type="SAM" id="MobiDB-lite"/>
    </source>
</evidence>